<accession>A0A7H0Y8V9</accession>
<proteinExistence type="predicted"/>
<dbReference type="InterPro" id="IPR027417">
    <property type="entry name" value="P-loop_NTPase"/>
</dbReference>
<dbReference type="Gene3D" id="3.40.50.300">
    <property type="entry name" value="P-loop containing nucleotide triphosphate hydrolases"/>
    <property type="match status" value="1"/>
</dbReference>
<evidence type="ECO:0000313" key="1">
    <source>
        <dbReference type="EMBL" id="QNR67517.1"/>
    </source>
</evidence>
<dbReference type="AlphaFoldDB" id="A0A7H0Y8V9"/>
<reference evidence="1 2" key="1">
    <citation type="submission" date="2020-09" db="EMBL/GenBank/DDBJ databases">
        <title>Characterization of Paenibacillus peoriae strain ZF390 with broad-spectrum antimicrobial activity as a potential biocontrol agent.</title>
        <authorList>
            <person name="Li L."/>
            <person name="Zhao Y."/>
            <person name="Li B."/>
            <person name="Xie X."/>
        </authorList>
    </citation>
    <scope>NUCLEOTIDE SEQUENCE [LARGE SCALE GENOMIC DNA]</scope>
    <source>
        <strain evidence="1 2">ZF390</strain>
    </source>
</reference>
<organism evidence="1 2">
    <name type="scientific">Paenibacillus peoriae</name>
    <dbReference type="NCBI Taxonomy" id="59893"/>
    <lineage>
        <taxon>Bacteria</taxon>
        <taxon>Bacillati</taxon>
        <taxon>Bacillota</taxon>
        <taxon>Bacilli</taxon>
        <taxon>Bacillales</taxon>
        <taxon>Paenibacillaceae</taxon>
        <taxon>Paenibacillus</taxon>
    </lineage>
</organism>
<evidence type="ECO:0000313" key="2">
    <source>
        <dbReference type="Proteomes" id="UP000516384"/>
    </source>
</evidence>
<sequence>MANLPATKTKLVIVEGIPGSGKSTLSRHIHDMLNTHQIESELFLEGNLRHPADYESVACMPNEELDRLRSIHSEVFHYIDPFVSVNGNDSLIAYALAQQSAPNGIPSSLYEEIRRYEIYDEVPVEKHCELMIQRWKSFVKDQREKEKLIILECCFLQNPGCALLARHNAGEDRFIQHVLQIAEQIQELNPILFYLKQPNVHTTIERVKTMRSQEWLDFAIWYHTEQDYGKNKGLYGYEGYIQFLEHRRELELQIIEQLPFQSFIMDNSDYDWENQQQTVLNIMMKYL</sequence>
<gene>
    <name evidence="1" type="ORF">IAQ67_27935</name>
</gene>
<name>A0A7H0Y8V9_9BACL</name>
<dbReference type="SUPFAM" id="SSF52540">
    <property type="entry name" value="P-loop containing nucleoside triphosphate hydrolases"/>
    <property type="match status" value="1"/>
</dbReference>
<protein>
    <submittedName>
        <fullName evidence="1">Uncharacterized protein</fullName>
    </submittedName>
</protein>
<dbReference type="Proteomes" id="UP000516384">
    <property type="component" value="Chromosome"/>
</dbReference>
<dbReference type="RefSeq" id="WP_190298319.1">
    <property type="nucleotide sequence ID" value="NZ_CP061172.1"/>
</dbReference>
<dbReference type="EMBL" id="CP061172">
    <property type="protein sequence ID" value="QNR67517.1"/>
    <property type="molecule type" value="Genomic_DNA"/>
</dbReference>